<keyword evidence="2" id="KW-0472">Membrane</keyword>
<keyword evidence="2" id="KW-1133">Transmembrane helix</keyword>
<reference evidence="4 5" key="1">
    <citation type="submission" date="2019-06" db="EMBL/GenBank/DDBJ databases">
        <title>Paenimaribius caenipelagi gen. nov., sp. nov., isolated from a tidal flat.</title>
        <authorList>
            <person name="Yoon J.-H."/>
        </authorList>
    </citation>
    <scope>NUCLEOTIDE SEQUENCE [LARGE SCALE GENOMIC DNA]</scope>
    <source>
        <strain evidence="4 5">JBTF-M29</strain>
    </source>
</reference>
<feature type="compositionally biased region" description="Low complexity" evidence="1">
    <location>
        <begin position="158"/>
        <end position="173"/>
    </location>
</feature>
<accession>A0A547Q2U9</accession>
<dbReference type="Proteomes" id="UP000318590">
    <property type="component" value="Unassembled WGS sequence"/>
</dbReference>
<keyword evidence="2" id="KW-0812">Transmembrane</keyword>
<evidence type="ECO:0000259" key="3">
    <source>
        <dbReference type="Pfam" id="PF13717"/>
    </source>
</evidence>
<dbReference type="NCBIfam" id="TIGR02098">
    <property type="entry name" value="MJ0042_CXXC"/>
    <property type="match status" value="1"/>
</dbReference>
<comment type="caution">
    <text evidence="4">The sequence shown here is derived from an EMBL/GenBank/DDBJ whole genome shotgun (WGS) entry which is preliminary data.</text>
</comment>
<name>A0A547Q2U9_9RHOB</name>
<protein>
    <recommendedName>
        <fullName evidence="3">Zinc finger/thioredoxin putative domain-containing protein</fullName>
    </recommendedName>
</protein>
<dbReference type="AlphaFoldDB" id="A0A547Q2U9"/>
<evidence type="ECO:0000313" key="4">
    <source>
        <dbReference type="EMBL" id="TRD20716.1"/>
    </source>
</evidence>
<proteinExistence type="predicted"/>
<dbReference type="RefSeq" id="WP_185962158.1">
    <property type="nucleotide sequence ID" value="NZ_VFSV01000013.1"/>
</dbReference>
<gene>
    <name evidence="4" type="ORF">FEV53_09735</name>
</gene>
<evidence type="ECO:0000256" key="2">
    <source>
        <dbReference type="SAM" id="Phobius"/>
    </source>
</evidence>
<feature type="region of interest" description="Disordered" evidence="1">
    <location>
        <begin position="44"/>
        <end position="93"/>
    </location>
</feature>
<feature type="compositionally biased region" description="Low complexity" evidence="1">
    <location>
        <begin position="108"/>
        <end position="119"/>
    </location>
</feature>
<feature type="region of interest" description="Disordered" evidence="1">
    <location>
        <begin position="108"/>
        <end position="173"/>
    </location>
</feature>
<organism evidence="4 5">
    <name type="scientific">Palleronia caenipelagi</name>
    <dbReference type="NCBI Taxonomy" id="2489174"/>
    <lineage>
        <taxon>Bacteria</taxon>
        <taxon>Pseudomonadati</taxon>
        <taxon>Pseudomonadota</taxon>
        <taxon>Alphaproteobacteria</taxon>
        <taxon>Rhodobacterales</taxon>
        <taxon>Roseobacteraceae</taxon>
        <taxon>Palleronia</taxon>
    </lineage>
</organism>
<dbReference type="EMBL" id="VFSV01000013">
    <property type="protein sequence ID" value="TRD20716.1"/>
    <property type="molecule type" value="Genomic_DNA"/>
</dbReference>
<evidence type="ECO:0000313" key="5">
    <source>
        <dbReference type="Proteomes" id="UP000318590"/>
    </source>
</evidence>
<keyword evidence="5" id="KW-1185">Reference proteome</keyword>
<dbReference type="Pfam" id="PF13717">
    <property type="entry name" value="Zn_ribbon_4"/>
    <property type="match status" value="1"/>
</dbReference>
<feature type="domain" description="Zinc finger/thioredoxin putative" evidence="3">
    <location>
        <begin position="1"/>
        <end position="35"/>
    </location>
</feature>
<evidence type="ECO:0000256" key="1">
    <source>
        <dbReference type="SAM" id="MobiDB-lite"/>
    </source>
</evidence>
<sequence>MRLICPNCAAQYEVDAALLPAEGRVVLCSACQNKWHFVPPLQEEAPEPAPVAPPPAADAVTAESQPSHPHARPFPAETESESGPEPEAPVRPKLSDEARRIFQEEAALAAAQRRAAQTPRPTPSDDDTAAPKAPRIPTIPSTNLPDGPAGLVPLGRVTSGAPGTPTTAPRPTARRSGFALGVKLVAIPGLLALIVYLTSADLSTAVPALAPYLEQFVDLTNALRDHAAELLARVGLA</sequence>
<feature type="transmembrane region" description="Helical" evidence="2">
    <location>
        <begin position="178"/>
        <end position="197"/>
    </location>
</feature>
<feature type="compositionally biased region" description="Pro residues" evidence="1">
    <location>
        <begin position="47"/>
        <end position="56"/>
    </location>
</feature>
<dbReference type="InterPro" id="IPR011723">
    <property type="entry name" value="Znf/thioredoxin_put"/>
</dbReference>